<accession>K2MGY2</accession>
<evidence type="ECO:0000256" key="1">
    <source>
        <dbReference type="SAM" id="Phobius"/>
    </source>
</evidence>
<gene>
    <name evidence="2" type="ORF">NA2_04216</name>
</gene>
<keyword evidence="1" id="KW-1133">Transmembrane helix</keyword>
<keyword evidence="1" id="KW-0812">Transmembrane</keyword>
<dbReference type="PATRIC" id="fig|391937.3.peg.869"/>
<keyword evidence="3" id="KW-1185">Reference proteome</keyword>
<name>K2MGY2_9HYPH</name>
<dbReference type="RefSeq" id="WP_008594574.1">
    <property type="nucleotide sequence ID" value="NZ_AMRM01000004.1"/>
</dbReference>
<dbReference type="EMBL" id="AMRM01000004">
    <property type="protein sequence ID" value="EKF19965.1"/>
    <property type="molecule type" value="Genomic_DNA"/>
</dbReference>
<protein>
    <submittedName>
        <fullName evidence="2">Uncharacterized protein</fullName>
    </submittedName>
</protein>
<sequence length="104" mass="11402">MFRWLFRVLAMVALAVAVIMAVIDATRSIAASALTFTPLGESWYSVSPDTLNLSQAVVQRYTSPVLWDPVAIFILTLPGWLVFAALSLLFYAIGRPGRRTVSLA</sequence>
<proteinExistence type="predicted"/>
<dbReference type="AlphaFoldDB" id="K2MGY2"/>
<dbReference type="STRING" id="391937.NA2_04216"/>
<dbReference type="OrthoDB" id="7679120at2"/>
<evidence type="ECO:0000313" key="2">
    <source>
        <dbReference type="EMBL" id="EKF19965.1"/>
    </source>
</evidence>
<reference evidence="2 3" key="1">
    <citation type="journal article" date="2012" name="J. Bacteriol.">
        <title>Genome Sequence of Nitratireductor pacificus Type Strain pht-3B.</title>
        <authorList>
            <person name="Lai Q."/>
            <person name="Li G."/>
            <person name="Shao Z."/>
        </authorList>
    </citation>
    <scope>NUCLEOTIDE SEQUENCE [LARGE SCALE GENOMIC DNA]</scope>
    <source>
        <strain evidence="3">pht-3B</strain>
    </source>
</reference>
<keyword evidence="1" id="KW-0472">Membrane</keyword>
<feature type="transmembrane region" description="Helical" evidence="1">
    <location>
        <begin position="70"/>
        <end position="93"/>
    </location>
</feature>
<organism evidence="2 3">
    <name type="scientific">Nitratireductor pacificus pht-3B</name>
    <dbReference type="NCBI Taxonomy" id="391937"/>
    <lineage>
        <taxon>Bacteria</taxon>
        <taxon>Pseudomonadati</taxon>
        <taxon>Pseudomonadota</taxon>
        <taxon>Alphaproteobacteria</taxon>
        <taxon>Hyphomicrobiales</taxon>
        <taxon>Phyllobacteriaceae</taxon>
        <taxon>Nitratireductor</taxon>
    </lineage>
</organism>
<evidence type="ECO:0000313" key="3">
    <source>
        <dbReference type="Proteomes" id="UP000006786"/>
    </source>
</evidence>
<comment type="caution">
    <text evidence="2">The sequence shown here is derived from an EMBL/GenBank/DDBJ whole genome shotgun (WGS) entry which is preliminary data.</text>
</comment>
<dbReference type="eggNOG" id="ENOG50333R3">
    <property type="taxonomic scope" value="Bacteria"/>
</dbReference>
<dbReference type="Proteomes" id="UP000006786">
    <property type="component" value="Unassembled WGS sequence"/>
</dbReference>